<name>N4VLA9_COLOR</name>
<reference evidence="2" key="1">
    <citation type="journal article" date="2013" name="New Phytol.">
        <title>Comparative genomic and transcriptomic analyses reveal the hemibiotrophic stage shift of Colletotrichum fungi.</title>
        <authorList>
            <person name="Gan P."/>
            <person name="Ikeda K."/>
            <person name="Irieda H."/>
            <person name="Narusaka M."/>
            <person name="O'Connell R.J."/>
            <person name="Narusaka Y."/>
            <person name="Takano Y."/>
            <person name="Kubo Y."/>
            <person name="Shirasu K."/>
        </authorList>
    </citation>
    <scope>NUCLEOTIDE SEQUENCE [LARGE SCALE GENOMIC DNA]</scope>
    <source>
        <strain evidence="2">104-T / ATCC 96160 / CBS 514.97 / LARS 414 / MAFF 240422</strain>
    </source>
</reference>
<dbReference type="OrthoDB" id="5190067at2759"/>
<accession>N4VLA9</accession>
<evidence type="ECO:0000313" key="2">
    <source>
        <dbReference type="Proteomes" id="UP000014480"/>
    </source>
</evidence>
<dbReference type="AlphaFoldDB" id="N4VLA9"/>
<dbReference type="HOGENOM" id="CLU_090732_0_0_1"/>
<keyword evidence="2" id="KW-1185">Reference proteome</keyword>
<comment type="caution">
    <text evidence="1">The sequence shown here is derived from an EMBL/GenBank/DDBJ whole genome shotgun (WGS) entry which is preliminary data.</text>
</comment>
<dbReference type="eggNOG" id="ENOG502SHH0">
    <property type="taxonomic scope" value="Eukaryota"/>
</dbReference>
<dbReference type="EMBL" id="AMCV02000025">
    <property type="protein sequence ID" value="TDZ18311.1"/>
    <property type="molecule type" value="Genomic_DNA"/>
</dbReference>
<proteinExistence type="predicted"/>
<gene>
    <name evidence="1" type="ORF">Cob_v008976</name>
</gene>
<sequence length="239" mass="27429">MARTIYPRTVVEKAPSHDGKPCFAAWLLHESEKDIQTPPDEYAPERPIYSVPFYETSILADSEEHIRAVAQKLEEESRDHRDQTGQGNNIRIDTHGLALPIEVPDFVRWTKCMEHHRAEVASRNATGLKDFFIPPTCSKRWKHRIVLVEEGNSKEVGSGKAEDRFVVLYFDLTEELKKEDPLHLNYFVERYATLEKVFVDIGQCSTPGVDLFYYAYVDDGQIDEDLEQWRLAASAGVDN</sequence>
<evidence type="ECO:0000313" key="1">
    <source>
        <dbReference type="EMBL" id="TDZ18311.1"/>
    </source>
</evidence>
<dbReference type="Proteomes" id="UP000014480">
    <property type="component" value="Unassembled WGS sequence"/>
</dbReference>
<protein>
    <submittedName>
        <fullName evidence="1">Uncharacterized protein</fullName>
    </submittedName>
</protein>
<organism evidence="1 2">
    <name type="scientific">Colletotrichum orbiculare (strain 104-T / ATCC 96160 / CBS 514.97 / LARS 414 / MAFF 240422)</name>
    <name type="common">Cucumber anthracnose fungus</name>
    <name type="synonym">Colletotrichum lagenarium</name>
    <dbReference type="NCBI Taxonomy" id="1213857"/>
    <lineage>
        <taxon>Eukaryota</taxon>
        <taxon>Fungi</taxon>
        <taxon>Dikarya</taxon>
        <taxon>Ascomycota</taxon>
        <taxon>Pezizomycotina</taxon>
        <taxon>Sordariomycetes</taxon>
        <taxon>Hypocreomycetidae</taxon>
        <taxon>Glomerellales</taxon>
        <taxon>Glomerellaceae</taxon>
        <taxon>Colletotrichum</taxon>
        <taxon>Colletotrichum orbiculare species complex</taxon>
    </lineage>
</organism>
<reference evidence="2" key="2">
    <citation type="journal article" date="2019" name="Mol. Plant Microbe Interact.">
        <title>Genome sequence resources for four phytopathogenic fungi from the Colletotrichum orbiculare species complex.</title>
        <authorList>
            <person name="Gan P."/>
            <person name="Tsushima A."/>
            <person name="Narusaka M."/>
            <person name="Narusaka Y."/>
            <person name="Takano Y."/>
            <person name="Kubo Y."/>
            <person name="Shirasu K."/>
        </authorList>
    </citation>
    <scope>GENOME REANNOTATION</scope>
    <source>
        <strain evidence="2">104-T / ATCC 96160 / CBS 514.97 / LARS 414 / MAFF 240422</strain>
    </source>
</reference>